<dbReference type="EMBL" id="JANAWD010000001">
    <property type="protein sequence ID" value="KAJ3492312.1"/>
    <property type="molecule type" value="Genomic_DNA"/>
</dbReference>
<protein>
    <recommendedName>
        <fullName evidence="3">ABC transporter domain-containing protein</fullName>
    </recommendedName>
</protein>
<dbReference type="SUPFAM" id="SSF52540">
    <property type="entry name" value="P-loop containing nucleoside triphosphate hydrolases"/>
    <property type="match status" value="1"/>
</dbReference>
<gene>
    <name evidence="4" type="ORF">NLI96_g28</name>
</gene>
<evidence type="ECO:0000259" key="3">
    <source>
        <dbReference type="PROSITE" id="PS50893"/>
    </source>
</evidence>
<dbReference type="GO" id="GO:0016887">
    <property type="term" value="F:ATP hydrolysis activity"/>
    <property type="evidence" value="ECO:0007669"/>
    <property type="project" value="InterPro"/>
</dbReference>
<dbReference type="PANTHER" id="PTHR43119:SF1">
    <property type="entry name" value="ABC TRANSPORTER DOMAIN-CONTAINING PROTEIN"/>
    <property type="match status" value="1"/>
</dbReference>
<keyword evidence="1" id="KW-0175">Coiled coil</keyword>
<evidence type="ECO:0000313" key="4">
    <source>
        <dbReference type="EMBL" id="KAJ3492312.1"/>
    </source>
</evidence>
<dbReference type="AlphaFoldDB" id="A0AAD5YP98"/>
<dbReference type="Pfam" id="PF00005">
    <property type="entry name" value="ABC_tran"/>
    <property type="match status" value="1"/>
</dbReference>
<name>A0AAD5YP98_9APHY</name>
<dbReference type="PANTHER" id="PTHR43119">
    <property type="entry name" value="ABC TRANSPORT PROTEIN ATP-BINDING COMPONENT-RELATED"/>
    <property type="match status" value="1"/>
</dbReference>
<feature type="compositionally biased region" description="Polar residues" evidence="2">
    <location>
        <begin position="17"/>
        <end position="29"/>
    </location>
</feature>
<feature type="compositionally biased region" description="Basic and acidic residues" evidence="2">
    <location>
        <begin position="49"/>
        <end position="63"/>
    </location>
</feature>
<evidence type="ECO:0000256" key="1">
    <source>
        <dbReference type="SAM" id="Coils"/>
    </source>
</evidence>
<feature type="domain" description="ABC transporter" evidence="3">
    <location>
        <begin position="579"/>
        <end position="793"/>
    </location>
</feature>
<feature type="region of interest" description="Disordered" evidence="2">
    <location>
        <begin position="1"/>
        <end position="89"/>
    </location>
</feature>
<feature type="coiled-coil region" evidence="1">
    <location>
        <begin position="350"/>
        <end position="398"/>
    </location>
</feature>
<dbReference type="Proteomes" id="UP001212997">
    <property type="component" value="Unassembled WGS sequence"/>
</dbReference>
<dbReference type="InterPro" id="IPR027417">
    <property type="entry name" value="P-loop_NTPase"/>
</dbReference>
<dbReference type="Gene3D" id="3.40.50.300">
    <property type="entry name" value="P-loop containing nucleotide triphosphate hydrolases"/>
    <property type="match status" value="1"/>
</dbReference>
<feature type="compositionally biased region" description="Basic and acidic residues" evidence="2">
    <location>
        <begin position="1"/>
        <end position="10"/>
    </location>
</feature>
<dbReference type="PROSITE" id="PS00211">
    <property type="entry name" value="ABC_TRANSPORTER_1"/>
    <property type="match status" value="1"/>
</dbReference>
<evidence type="ECO:0000313" key="5">
    <source>
        <dbReference type="Proteomes" id="UP001212997"/>
    </source>
</evidence>
<reference evidence="4" key="1">
    <citation type="submission" date="2022-07" db="EMBL/GenBank/DDBJ databases">
        <title>Genome Sequence of Physisporinus lineatus.</title>
        <authorList>
            <person name="Buettner E."/>
        </authorList>
    </citation>
    <scope>NUCLEOTIDE SEQUENCE</scope>
    <source>
        <strain evidence="4">VT162</strain>
    </source>
</reference>
<comment type="caution">
    <text evidence="4">The sequence shown here is derived from an EMBL/GenBank/DDBJ whole genome shotgun (WGS) entry which is preliminary data.</text>
</comment>
<keyword evidence="5" id="KW-1185">Reference proteome</keyword>
<feature type="region of interest" description="Disordered" evidence="2">
    <location>
        <begin position="137"/>
        <end position="159"/>
    </location>
</feature>
<dbReference type="GO" id="GO:0005524">
    <property type="term" value="F:ATP binding"/>
    <property type="evidence" value="ECO:0007669"/>
    <property type="project" value="InterPro"/>
</dbReference>
<dbReference type="InterPro" id="IPR017871">
    <property type="entry name" value="ABC_transporter-like_CS"/>
</dbReference>
<dbReference type="InterPro" id="IPR003439">
    <property type="entry name" value="ABC_transporter-like_ATP-bd"/>
</dbReference>
<feature type="region of interest" description="Disordered" evidence="2">
    <location>
        <begin position="214"/>
        <end position="258"/>
    </location>
</feature>
<accession>A0AAD5YP98</accession>
<dbReference type="PROSITE" id="PS50893">
    <property type="entry name" value="ABC_TRANSPORTER_2"/>
    <property type="match status" value="1"/>
</dbReference>
<evidence type="ECO:0000256" key="2">
    <source>
        <dbReference type="SAM" id="MobiDB-lite"/>
    </source>
</evidence>
<organism evidence="4 5">
    <name type="scientific">Meripilus lineatus</name>
    <dbReference type="NCBI Taxonomy" id="2056292"/>
    <lineage>
        <taxon>Eukaryota</taxon>
        <taxon>Fungi</taxon>
        <taxon>Dikarya</taxon>
        <taxon>Basidiomycota</taxon>
        <taxon>Agaricomycotina</taxon>
        <taxon>Agaricomycetes</taxon>
        <taxon>Polyporales</taxon>
        <taxon>Meripilaceae</taxon>
        <taxon>Meripilus</taxon>
    </lineage>
</organism>
<proteinExistence type="predicted"/>
<sequence>MVGPSADRRQKFVPIGPSSTLNARYNSPVSLKPRIRNRTPPPPSPNLRTEPRVSFEISRDVDMKPPPSPRSSPTISMAKMFPPPDPNKELSAEEKLEVWVDRVKLLSDVVTARIDYLKLEREADALAQTLRSSDYEPAKDHKSRLSSQLAGVETRRDQKKKDLNDMVYRLRDMDFWPALPRPEGTLLTEEKQLEIRRTLDDLKRDVRELRETTKQLREAQSAPPQPPEHSGSPPLKRRRLSTGEEAQPKAKATTPVDDTDAQVAAAELEDKFTTLEGRVSDLENSIVENQNTLYEEFEHRISERLEEHSILQAKDPTTLMPPPPPPDPHPGLEEKLTTIAANLDIAGSEISEIAEEIADLILRANTCEREVAQLRSENETMRQRIAQLEEVQKQCLEAAENDRAQLRALNAATTAFITQPPQSASPQQELVNDILRHVRTEIQGLIQKDIMPIMQAQQQTVQEITQARSEELSQTVTAKLGIAMQAGTRLTHVSNDGSLYVYATALTVLLSHVLLYIDGNGSWTVAYEHPGPLINQIAAQFVARHGYARQQPEAAGGLELRHRFPQAASFNTVMPETILEVKAVGCSKAKDIPIFSGASFVVNEGDIVILQGKSGAGTPQSYGIPLFRTRVLYVPQRPSLLPGTPRDFLNTVSKFKAHNTKITEGSGEGTETRRKPNIDEPIRVADAWGIDRELWDRNWSNLSGGEAQRIALASAVGLGTAEILLLDEPTSALDAQSTENVEKYIVDQVKSRNGRLRAIVWITHSEEQGRRVGTKFLRISSGGIEEERLNSTV</sequence>